<feature type="domain" description="Beta-lactamase-related" evidence="1">
    <location>
        <begin position="18"/>
        <end position="320"/>
    </location>
</feature>
<dbReference type="Proteomes" id="UP001183648">
    <property type="component" value="Unassembled WGS sequence"/>
</dbReference>
<dbReference type="Gene3D" id="3.40.710.10">
    <property type="entry name" value="DD-peptidase/beta-lactamase superfamily"/>
    <property type="match status" value="1"/>
</dbReference>
<accession>A0ABU2C100</accession>
<name>A0ABU2C100_9ACTN</name>
<dbReference type="PANTHER" id="PTHR46825">
    <property type="entry name" value="D-ALANYL-D-ALANINE-CARBOXYPEPTIDASE/ENDOPEPTIDASE AMPH"/>
    <property type="match status" value="1"/>
</dbReference>
<dbReference type="SUPFAM" id="SSF56601">
    <property type="entry name" value="beta-lactamase/transpeptidase-like"/>
    <property type="match status" value="1"/>
</dbReference>
<evidence type="ECO:0000259" key="2">
    <source>
        <dbReference type="Pfam" id="PF24491"/>
    </source>
</evidence>
<dbReference type="InterPro" id="IPR050491">
    <property type="entry name" value="AmpC-like"/>
</dbReference>
<sequence>MPVTEPTARRLRVTLAEEQVRGRVPSLVAAITRDGVLEWRGSYGEATGAADTPAVDLQYRIGSITKTMTAVLVLQLEDEGRLSLSDPLGKHLPGTAYADRTLRELLAHAGGLPAEPPGDWWERVDGGPFDALAESLGEGSAAFASGETFHYSNLGFGLLGEVVARQRGRTWWEALCAHLLEPLGMLRTTYDPFEPHAQGWSVHPGTGELVQEPHTDTGAMAAAGQVWSTVMDLATFADLLVRGHREVLPSAALERMCTPQSGTAAGGLASAYGLGVRLFAGGSGTLVGHTGSMPGFQATLLVDRPRLTGGVALTNSTTGARLPALVLALLDRLHDEEPRLPEPWLPSVEVPDPVREVVGTWHWGNTPLDLVWQGDTLVSRYRTGEVHGTWRLEQGRFVGATGYHHGEAIEVVRRPDGSVSHLVVSTFVLTRTPYDPAAPIPGGVPPTH</sequence>
<dbReference type="Pfam" id="PF24491">
    <property type="entry name" value="DUF7586"/>
    <property type="match status" value="1"/>
</dbReference>
<comment type="caution">
    <text evidence="3">The sequence shown here is derived from an EMBL/GenBank/DDBJ whole genome shotgun (WGS) entry which is preliminary data.</text>
</comment>
<feature type="domain" description="DUF7586" evidence="2">
    <location>
        <begin position="350"/>
        <end position="431"/>
    </location>
</feature>
<dbReference type="Pfam" id="PF00144">
    <property type="entry name" value="Beta-lactamase"/>
    <property type="match status" value="1"/>
</dbReference>
<dbReference type="InterPro" id="IPR056008">
    <property type="entry name" value="DUF7586"/>
</dbReference>
<organism evidence="3 4">
    <name type="scientific">Nocardioides marmoribigeumensis</name>
    <dbReference type="NCBI Taxonomy" id="433649"/>
    <lineage>
        <taxon>Bacteria</taxon>
        <taxon>Bacillati</taxon>
        <taxon>Actinomycetota</taxon>
        <taxon>Actinomycetes</taxon>
        <taxon>Propionibacteriales</taxon>
        <taxon>Nocardioidaceae</taxon>
        <taxon>Nocardioides</taxon>
    </lineage>
</organism>
<keyword evidence="4" id="KW-1185">Reference proteome</keyword>
<reference evidence="3 4" key="1">
    <citation type="submission" date="2023-07" db="EMBL/GenBank/DDBJ databases">
        <title>Sequencing the genomes of 1000 actinobacteria strains.</title>
        <authorList>
            <person name="Klenk H.-P."/>
        </authorList>
    </citation>
    <scope>NUCLEOTIDE SEQUENCE [LARGE SCALE GENOMIC DNA]</scope>
    <source>
        <strain evidence="3 4">DSM 19426</strain>
    </source>
</reference>
<evidence type="ECO:0000259" key="1">
    <source>
        <dbReference type="Pfam" id="PF00144"/>
    </source>
</evidence>
<dbReference type="RefSeq" id="WP_310305831.1">
    <property type="nucleotide sequence ID" value="NZ_BAAAPS010000005.1"/>
</dbReference>
<gene>
    <name evidence="3" type="ORF">J2S63_003862</name>
</gene>
<dbReference type="EMBL" id="JAVDYG010000001">
    <property type="protein sequence ID" value="MDR7364309.1"/>
    <property type="molecule type" value="Genomic_DNA"/>
</dbReference>
<evidence type="ECO:0000313" key="4">
    <source>
        <dbReference type="Proteomes" id="UP001183648"/>
    </source>
</evidence>
<dbReference type="PANTHER" id="PTHR46825:SF7">
    <property type="entry name" value="D-ALANYL-D-ALANINE CARBOXYPEPTIDASE"/>
    <property type="match status" value="1"/>
</dbReference>
<evidence type="ECO:0000313" key="3">
    <source>
        <dbReference type="EMBL" id="MDR7364309.1"/>
    </source>
</evidence>
<proteinExistence type="predicted"/>
<dbReference type="InterPro" id="IPR001466">
    <property type="entry name" value="Beta-lactam-related"/>
</dbReference>
<dbReference type="InterPro" id="IPR012338">
    <property type="entry name" value="Beta-lactam/transpept-like"/>
</dbReference>
<protein>
    <submittedName>
        <fullName evidence="3">CubicO group peptidase (Beta-lactamase class C family)</fullName>
    </submittedName>
</protein>